<dbReference type="InterPro" id="IPR009097">
    <property type="entry name" value="Cyclic_Pdiesterase"/>
</dbReference>
<dbReference type="AlphaFoldDB" id="A0A972GLD7"/>
<feature type="short sequence motif" description="HXTX 1" evidence="2">
    <location>
        <begin position="43"/>
        <end position="46"/>
    </location>
</feature>
<dbReference type="EMBL" id="WHOD01000013">
    <property type="protein sequence ID" value="NOU92165.1"/>
    <property type="molecule type" value="Genomic_DNA"/>
</dbReference>
<dbReference type="SUPFAM" id="SSF55144">
    <property type="entry name" value="LigT-like"/>
    <property type="match status" value="1"/>
</dbReference>
<dbReference type="Pfam" id="PF13563">
    <property type="entry name" value="2_5_RNA_ligase2"/>
    <property type="match status" value="1"/>
</dbReference>
<evidence type="ECO:0000313" key="4">
    <source>
        <dbReference type="Proteomes" id="UP000641588"/>
    </source>
</evidence>
<proteinExistence type="inferred from homology"/>
<gene>
    <name evidence="3" type="primary">thpR</name>
    <name evidence="3" type="ORF">GC093_02800</name>
</gene>
<keyword evidence="1 2" id="KW-0378">Hydrolase</keyword>
<organism evidence="3 4">
    <name type="scientific">Paenibacillus foliorum</name>
    <dbReference type="NCBI Taxonomy" id="2654974"/>
    <lineage>
        <taxon>Bacteria</taxon>
        <taxon>Bacillati</taxon>
        <taxon>Bacillota</taxon>
        <taxon>Bacilli</taxon>
        <taxon>Bacillales</taxon>
        <taxon>Paenibacillaceae</taxon>
        <taxon>Paenibacillus</taxon>
    </lineage>
</organism>
<sequence>MNKARLFLALPLREEHSAYLEQLMRTLQPKLSFQKWVHKDDLHITLKFLGDTDIHAMPSIQSLMNQVALNISPFQLNLHALGVFGKPLTPSILWVGVGGDLTALNVLQAQTESAMSSLDFTLEDRTYNPHITIARKYLGDGAFSKTALDWANNELKLSPMQWTADKIVLYRTHLGHKPMYEAVDTYPLSQTSAPVSS</sequence>
<feature type="active site" description="Proton donor" evidence="2">
    <location>
        <position position="43"/>
    </location>
</feature>
<reference evidence="3" key="1">
    <citation type="submission" date="2019-10" db="EMBL/GenBank/DDBJ databases">
        <title>Description of Paenibacillus glebae sp. nov.</title>
        <authorList>
            <person name="Carlier A."/>
            <person name="Qi S."/>
        </authorList>
    </citation>
    <scope>NUCLEOTIDE SEQUENCE</scope>
    <source>
        <strain evidence="3">LMG 31456</strain>
    </source>
</reference>
<dbReference type="RefSeq" id="WP_171650353.1">
    <property type="nucleotide sequence ID" value="NZ_WHOD01000013.1"/>
</dbReference>
<protein>
    <recommendedName>
        <fullName evidence="2">RNA 2',3'-cyclic phosphodiesterase</fullName>
        <shortName evidence="2">RNA 2',3'-CPDase</shortName>
        <ecNumber evidence="2">3.1.4.58</ecNumber>
    </recommendedName>
</protein>
<feature type="short sequence motif" description="HXTX 2" evidence="2">
    <location>
        <begin position="130"/>
        <end position="133"/>
    </location>
</feature>
<comment type="caution">
    <text evidence="3">The sequence shown here is derived from an EMBL/GenBank/DDBJ whole genome shotgun (WGS) entry which is preliminary data.</text>
</comment>
<dbReference type="NCBIfam" id="TIGR02258">
    <property type="entry name" value="2_5_ligase"/>
    <property type="match status" value="1"/>
</dbReference>
<evidence type="ECO:0000256" key="1">
    <source>
        <dbReference type="ARBA" id="ARBA00022801"/>
    </source>
</evidence>
<evidence type="ECO:0000256" key="2">
    <source>
        <dbReference type="HAMAP-Rule" id="MF_01940"/>
    </source>
</evidence>
<comment type="similarity">
    <text evidence="2">Belongs to the 2H phosphoesterase superfamily. ThpR family.</text>
</comment>
<dbReference type="EC" id="3.1.4.58" evidence="2"/>
<comment type="catalytic activity">
    <reaction evidence="2">
        <text>a 3'-end 2',3'-cyclophospho-ribonucleotide-RNA + H2O = a 3'-end 2'-phospho-ribonucleotide-RNA + H(+)</text>
        <dbReference type="Rhea" id="RHEA:11828"/>
        <dbReference type="Rhea" id="RHEA-COMP:10464"/>
        <dbReference type="Rhea" id="RHEA-COMP:17353"/>
        <dbReference type="ChEBI" id="CHEBI:15377"/>
        <dbReference type="ChEBI" id="CHEBI:15378"/>
        <dbReference type="ChEBI" id="CHEBI:83064"/>
        <dbReference type="ChEBI" id="CHEBI:173113"/>
        <dbReference type="EC" id="3.1.4.58"/>
    </reaction>
</comment>
<dbReference type="InterPro" id="IPR004175">
    <property type="entry name" value="RNA_CPDase"/>
</dbReference>
<dbReference type="PANTHER" id="PTHR35561:SF1">
    <property type="entry name" value="RNA 2',3'-CYCLIC PHOSPHODIESTERASE"/>
    <property type="match status" value="1"/>
</dbReference>
<name>A0A972GLD7_9BACL</name>
<dbReference type="HAMAP" id="MF_01940">
    <property type="entry name" value="RNA_CPDase"/>
    <property type="match status" value="1"/>
</dbReference>
<comment type="function">
    <text evidence="2">Hydrolyzes RNA 2',3'-cyclic phosphodiester to an RNA 2'-phosphomonoester.</text>
</comment>
<keyword evidence="4" id="KW-1185">Reference proteome</keyword>
<dbReference type="Gene3D" id="3.90.1140.10">
    <property type="entry name" value="Cyclic phosphodiesterase"/>
    <property type="match status" value="1"/>
</dbReference>
<dbReference type="GO" id="GO:0008664">
    <property type="term" value="F:RNA 2',3'-cyclic 3'-phosphodiesterase activity"/>
    <property type="evidence" value="ECO:0007669"/>
    <property type="project" value="UniProtKB-EC"/>
</dbReference>
<dbReference type="Proteomes" id="UP000641588">
    <property type="component" value="Unassembled WGS sequence"/>
</dbReference>
<accession>A0A972GLD7</accession>
<feature type="active site" description="Proton acceptor" evidence="2">
    <location>
        <position position="130"/>
    </location>
</feature>
<dbReference type="GO" id="GO:0004113">
    <property type="term" value="F:2',3'-cyclic-nucleotide 3'-phosphodiesterase activity"/>
    <property type="evidence" value="ECO:0007669"/>
    <property type="project" value="InterPro"/>
</dbReference>
<dbReference type="PANTHER" id="PTHR35561">
    <property type="entry name" value="RNA 2',3'-CYCLIC PHOSPHODIESTERASE"/>
    <property type="match status" value="1"/>
</dbReference>
<evidence type="ECO:0000313" key="3">
    <source>
        <dbReference type="EMBL" id="NOU92165.1"/>
    </source>
</evidence>